<dbReference type="Proteomes" id="UP000885863">
    <property type="component" value="Unassembled WGS sequence"/>
</dbReference>
<keyword evidence="4 5" id="KW-0342">GTP-binding</keyword>
<comment type="subunit">
    <text evidence="5">Homodimer.</text>
</comment>
<reference evidence="6" key="1">
    <citation type="journal article" date="2020" name="mSystems">
        <title>Genome- and Community-Level Interaction Insights into Carbon Utilization and Element Cycling Functions of Hydrothermarchaeota in Hydrothermal Sediment.</title>
        <authorList>
            <person name="Zhou Z."/>
            <person name="Liu Y."/>
            <person name="Xu W."/>
            <person name="Pan J."/>
            <person name="Luo Z.H."/>
            <person name="Li M."/>
        </authorList>
    </citation>
    <scope>NUCLEOTIDE SEQUENCE [LARGE SCALE GENOMIC DNA]</scope>
    <source>
        <strain evidence="6">HyVt-185</strain>
    </source>
</reference>
<dbReference type="SUPFAM" id="SSF53448">
    <property type="entry name" value="Nucleotide-diphospho-sugar transferases"/>
    <property type="match status" value="1"/>
</dbReference>
<dbReference type="Pfam" id="PF01983">
    <property type="entry name" value="CofC"/>
    <property type="match status" value="1"/>
</dbReference>
<dbReference type="NCBIfam" id="TIGR03552">
    <property type="entry name" value="F420_cofC"/>
    <property type="match status" value="1"/>
</dbReference>
<dbReference type="GO" id="GO:0052645">
    <property type="term" value="P:F420-0 metabolic process"/>
    <property type="evidence" value="ECO:0007669"/>
    <property type="project" value="UniProtKB-UniRule"/>
</dbReference>
<evidence type="ECO:0000256" key="1">
    <source>
        <dbReference type="ARBA" id="ARBA00022679"/>
    </source>
</evidence>
<organism evidence="6">
    <name type="scientific">Candidatus Syntropharchaeum butanivorans</name>
    <dbReference type="NCBI Taxonomy" id="1839936"/>
    <lineage>
        <taxon>Archaea</taxon>
        <taxon>Methanobacteriati</taxon>
        <taxon>Methanobacteriota</taxon>
        <taxon>Stenosarchaea group</taxon>
        <taxon>Methanomicrobia</taxon>
        <taxon>Methanosarcinales</taxon>
        <taxon>ANME-2 cluster</taxon>
        <taxon>Candidatus Syntropharchaeum</taxon>
    </lineage>
</organism>
<keyword evidence="3 5" id="KW-0547">Nucleotide-binding</keyword>
<keyword evidence="1 5" id="KW-0808">Transferase</keyword>
<comment type="catalytic activity">
    <reaction evidence="5">
        <text>(2S)-2-phospholactate + GTP + H(+) = (2S)-lactyl-2-diphospho-5'-guanosine + diphosphate</text>
        <dbReference type="Rhea" id="RHEA:63424"/>
        <dbReference type="ChEBI" id="CHEBI:15378"/>
        <dbReference type="ChEBI" id="CHEBI:33019"/>
        <dbReference type="ChEBI" id="CHEBI:37565"/>
        <dbReference type="ChEBI" id="CHEBI:59435"/>
        <dbReference type="ChEBI" id="CHEBI:59906"/>
        <dbReference type="EC" id="2.7.7.68"/>
    </reaction>
</comment>
<dbReference type="PANTHER" id="PTHR40392:SF1">
    <property type="entry name" value="2-PHOSPHO-L-LACTATE GUANYLYLTRANSFERASE"/>
    <property type="match status" value="1"/>
</dbReference>
<comment type="function">
    <text evidence="5">Guanylyltransferase that catalyzes the activation of (2S)-2-phospholactate (2-PL) as (2S)-lactyl-2-diphospho-5'-guanosine, via the condensation of 2-PL with GTP. It is involved in the biosynthesis of coenzyme F420, a hydride carrier cofactor.</text>
</comment>
<dbReference type="HAMAP" id="MF_02114">
    <property type="entry name" value="CofC"/>
    <property type="match status" value="1"/>
</dbReference>
<comment type="pathway">
    <text evidence="5">Cofactor biosynthesis; coenzyme F420 biosynthesis.</text>
</comment>
<comment type="similarity">
    <text evidence="5">Belongs to the CofC family.</text>
</comment>
<evidence type="ECO:0000313" key="6">
    <source>
        <dbReference type="EMBL" id="HDM35778.1"/>
    </source>
</evidence>
<dbReference type="AlphaFoldDB" id="A0A7C1B4L0"/>
<evidence type="ECO:0000256" key="3">
    <source>
        <dbReference type="ARBA" id="ARBA00022741"/>
    </source>
</evidence>
<proteinExistence type="inferred from homology"/>
<evidence type="ECO:0000256" key="5">
    <source>
        <dbReference type="HAMAP-Rule" id="MF_02114"/>
    </source>
</evidence>
<evidence type="ECO:0000256" key="4">
    <source>
        <dbReference type="ARBA" id="ARBA00023134"/>
    </source>
</evidence>
<gene>
    <name evidence="5 6" type="primary">cofC</name>
    <name evidence="6" type="ORF">ENG09_00795</name>
</gene>
<comment type="caution">
    <text evidence="6">The sequence shown here is derived from an EMBL/GenBank/DDBJ whole genome shotgun (WGS) entry which is preliminary data.</text>
</comment>
<dbReference type="Gene3D" id="3.90.550.10">
    <property type="entry name" value="Spore Coat Polysaccharide Biosynthesis Protein SpsA, Chain A"/>
    <property type="match status" value="1"/>
</dbReference>
<dbReference type="InterPro" id="IPR002835">
    <property type="entry name" value="CofC"/>
</dbReference>
<keyword evidence="2 5" id="KW-0548">Nucleotidyltransferase</keyword>
<accession>A0A7C1B4L0</accession>
<dbReference type="EC" id="2.7.7.68" evidence="5"/>
<evidence type="ECO:0000256" key="2">
    <source>
        <dbReference type="ARBA" id="ARBA00022695"/>
    </source>
</evidence>
<protein>
    <recommendedName>
        <fullName evidence="5">2-phospho-L-lactate guanylyltransferase</fullName>
        <shortName evidence="5">LP guanylyltransferase</shortName>
        <ecNumber evidence="5">2.7.7.68</ecNumber>
    </recommendedName>
</protein>
<dbReference type="GO" id="GO:0005525">
    <property type="term" value="F:GTP binding"/>
    <property type="evidence" value="ECO:0007669"/>
    <property type="project" value="UniProtKB-KW"/>
</dbReference>
<sequence length="213" mass="23566">MRAYIPFKVSGAKSRLSNILNDKEREIFAFSMLEDVISSLKSSSLDEIVILATSPDGITEITAPYGVEYLVDERDLNSAINSILMDEVDPVMIVMSDLPLLTGSVIDEMLGFEEEVVIAPGMGGGTNILLLRSPSRFRVDYYGNSLQDHISIARERGLSLRIYYSFLAAVDMDEESDLIELLIHGDGKASSYLRSLGFYVNGASGRVRLKREV</sequence>
<dbReference type="Gene3D" id="6.10.140.50">
    <property type="match status" value="1"/>
</dbReference>
<dbReference type="GO" id="GO:0043814">
    <property type="term" value="F:phospholactate guanylyltransferase activity"/>
    <property type="evidence" value="ECO:0007669"/>
    <property type="project" value="UniProtKB-EC"/>
</dbReference>
<dbReference type="UniPathway" id="UPA00071"/>
<name>A0A7C1B4L0_9EURY</name>
<dbReference type="PANTHER" id="PTHR40392">
    <property type="entry name" value="2-PHOSPHO-L-LACTATE GUANYLYLTRANSFERASE"/>
    <property type="match status" value="1"/>
</dbReference>
<dbReference type="EMBL" id="DQZR01000031">
    <property type="protein sequence ID" value="HDM35778.1"/>
    <property type="molecule type" value="Genomic_DNA"/>
</dbReference>
<dbReference type="InterPro" id="IPR029044">
    <property type="entry name" value="Nucleotide-diphossugar_trans"/>
</dbReference>